<proteinExistence type="predicted"/>
<reference evidence="1" key="2">
    <citation type="journal article" date="2015" name="Fish Shellfish Immunol.">
        <title>Early steps in the European eel (Anguilla anguilla)-Vibrio vulnificus interaction in the gills: Role of the RtxA13 toxin.</title>
        <authorList>
            <person name="Callol A."/>
            <person name="Pajuelo D."/>
            <person name="Ebbesson L."/>
            <person name="Teles M."/>
            <person name="MacKenzie S."/>
            <person name="Amaro C."/>
        </authorList>
    </citation>
    <scope>NUCLEOTIDE SEQUENCE</scope>
</reference>
<dbReference type="AlphaFoldDB" id="A0A0E9U731"/>
<dbReference type="Gene3D" id="2.60.40.10">
    <property type="entry name" value="Immunoglobulins"/>
    <property type="match status" value="1"/>
</dbReference>
<sequence>MLGLLVQGSMADIVLTQAPAAQSVQQGNTVSITCTASQSLNSNFYWYLQNLVRL</sequence>
<dbReference type="InterPro" id="IPR036179">
    <property type="entry name" value="Ig-like_dom_sf"/>
</dbReference>
<protein>
    <recommendedName>
        <fullName evidence="2">Ig-like domain-containing protein</fullName>
    </recommendedName>
</protein>
<evidence type="ECO:0000313" key="1">
    <source>
        <dbReference type="EMBL" id="JAH60965.1"/>
    </source>
</evidence>
<accession>A0A0E9U731</accession>
<name>A0A0E9U731_ANGAN</name>
<dbReference type="InterPro" id="IPR013783">
    <property type="entry name" value="Ig-like_fold"/>
</dbReference>
<evidence type="ECO:0008006" key="2">
    <source>
        <dbReference type="Google" id="ProtNLM"/>
    </source>
</evidence>
<dbReference type="SUPFAM" id="SSF48726">
    <property type="entry name" value="Immunoglobulin"/>
    <property type="match status" value="1"/>
</dbReference>
<reference evidence="1" key="1">
    <citation type="submission" date="2014-11" db="EMBL/GenBank/DDBJ databases">
        <authorList>
            <person name="Amaro Gonzalez C."/>
        </authorList>
    </citation>
    <scope>NUCLEOTIDE SEQUENCE</scope>
</reference>
<organism evidence="1">
    <name type="scientific">Anguilla anguilla</name>
    <name type="common">European freshwater eel</name>
    <name type="synonym">Muraena anguilla</name>
    <dbReference type="NCBI Taxonomy" id="7936"/>
    <lineage>
        <taxon>Eukaryota</taxon>
        <taxon>Metazoa</taxon>
        <taxon>Chordata</taxon>
        <taxon>Craniata</taxon>
        <taxon>Vertebrata</taxon>
        <taxon>Euteleostomi</taxon>
        <taxon>Actinopterygii</taxon>
        <taxon>Neopterygii</taxon>
        <taxon>Teleostei</taxon>
        <taxon>Anguilliformes</taxon>
        <taxon>Anguillidae</taxon>
        <taxon>Anguilla</taxon>
    </lineage>
</organism>
<dbReference type="EMBL" id="GBXM01047612">
    <property type="protein sequence ID" value="JAH60965.1"/>
    <property type="molecule type" value="Transcribed_RNA"/>
</dbReference>